<comment type="subcellular location">
    <subcellularLocation>
        <location evidence="1">Membrane</location>
        <topology evidence="1">Multi-pass membrane protein</topology>
    </subcellularLocation>
</comment>
<evidence type="ECO:0000256" key="1">
    <source>
        <dbReference type="ARBA" id="ARBA00004141"/>
    </source>
</evidence>
<keyword evidence="2" id="KW-0597">Phosphoprotein</keyword>
<keyword evidence="4" id="KW-1133">Transmembrane helix</keyword>
<comment type="caution">
    <text evidence="6">The sequence shown here is derived from an EMBL/GenBank/DDBJ whole genome shotgun (WGS) entry which is preliminary data.</text>
</comment>
<keyword evidence="7" id="KW-1185">Reference proteome</keyword>
<evidence type="ECO:0000313" key="7">
    <source>
        <dbReference type="Proteomes" id="UP000297654"/>
    </source>
</evidence>
<dbReference type="STRING" id="1424661.SAMN05216281_10147"/>
<dbReference type="AlphaFoldDB" id="A0A1H8A851"/>
<name>A0A1H8A851_9MICO</name>
<evidence type="ECO:0000256" key="3">
    <source>
        <dbReference type="ARBA" id="ARBA00022692"/>
    </source>
</evidence>
<dbReference type="OrthoDB" id="5111283at2"/>
<accession>A0A1H8A851</accession>
<evidence type="ECO:0000256" key="5">
    <source>
        <dbReference type="ARBA" id="ARBA00023136"/>
    </source>
</evidence>
<dbReference type="SUPFAM" id="SSF49879">
    <property type="entry name" value="SMAD/FHA domain"/>
    <property type="match status" value="1"/>
</dbReference>
<dbReference type="RefSeq" id="WP_092106090.1">
    <property type="nucleotide sequence ID" value="NZ_FOCN01000001.1"/>
</dbReference>
<dbReference type="Gene3D" id="2.60.200.20">
    <property type="match status" value="1"/>
</dbReference>
<dbReference type="Pfam" id="PF00498">
    <property type="entry name" value="FHA"/>
    <property type="match status" value="1"/>
</dbReference>
<dbReference type="PROSITE" id="PS50006">
    <property type="entry name" value="FHA_DOMAIN"/>
    <property type="match status" value="1"/>
</dbReference>
<protein>
    <submittedName>
        <fullName evidence="6">FHA domain-containing protein</fullName>
    </submittedName>
</protein>
<dbReference type="InterPro" id="IPR008984">
    <property type="entry name" value="SMAD_FHA_dom_sf"/>
</dbReference>
<proteinExistence type="predicted"/>
<keyword evidence="3" id="KW-0812">Transmembrane</keyword>
<keyword evidence="5" id="KW-0472">Membrane</keyword>
<evidence type="ECO:0000256" key="2">
    <source>
        <dbReference type="ARBA" id="ARBA00022553"/>
    </source>
</evidence>
<sequence length="377" mass="38259">MGNALLGAISCGRCGARLPTLGHYCDRCGVVRIAALAPGSSHGMLGGVVPASVSLRLWSLSLDAVPAVVLVALAVGGALTGHGAVAVLLALLLAAFLVLQVALFTTFGRSVGRLLLGLRTVDSLTGLPPTTVRAAASVLVVTPQAAGATVTTNLRRGRDPLAPALPPLGADQLGHNVRPSHSTAHTGGLEAVSIDAAGPATVMPEVAREPVAQHPLDAPATLAAPAAPAAPAVPARAVQPADDGYAPKPPEVAMVSIVLDNDQTLQVASSLLMGRRPANRADGAQHPLFAWADLSRTLSKTHALLTWSGSLLWVTDLGSANGTTLVTPSGERMRLVAGTPTAAASGCTVELGDRTFGVRVPETTNAETMERRSAGVF</sequence>
<dbReference type="Pfam" id="PF06271">
    <property type="entry name" value="RDD"/>
    <property type="match status" value="1"/>
</dbReference>
<dbReference type="GO" id="GO:0016020">
    <property type="term" value="C:membrane"/>
    <property type="evidence" value="ECO:0007669"/>
    <property type="project" value="UniProtKB-SubCell"/>
</dbReference>
<dbReference type="Proteomes" id="UP000297654">
    <property type="component" value="Unassembled WGS sequence"/>
</dbReference>
<dbReference type="EMBL" id="SOFF01000031">
    <property type="protein sequence ID" value="TFB88406.1"/>
    <property type="molecule type" value="Genomic_DNA"/>
</dbReference>
<gene>
    <name evidence="6" type="ORF">E3O10_11350</name>
</gene>
<dbReference type="CDD" id="cd00060">
    <property type="entry name" value="FHA"/>
    <property type="match status" value="1"/>
</dbReference>
<organism evidence="6 7">
    <name type="scientific">Cryobacterium luteum</name>
    <dbReference type="NCBI Taxonomy" id="1424661"/>
    <lineage>
        <taxon>Bacteria</taxon>
        <taxon>Bacillati</taxon>
        <taxon>Actinomycetota</taxon>
        <taxon>Actinomycetes</taxon>
        <taxon>Micrococcales</taxon>
        <taxon>Microbacteriaceae</taxon>
        <taxon>Cryobacterium</taxon>
    </lineage>
</organism>
<evidence type="ECO:0000313" key="6">
    <source>
        <dbReference type="EMBL" id="TFB88406.1"/>
    </source>
</evidence>
<dbReference type="InterPro" id="IPR010432">
    <property type="entry name" value="RDD"/>
</dbReference>
<evidence type="ECO:0000256" key="4">
    <source>
        <dbReference type="ARBA" id="ARBA00022989"/>
    </source>
</evidence>
<dbReference type="InterPro" id="IPR000253">
    <property type="entry name" value="FHA_dom"/>
</dbReference>
<reference evidence="6 7" key="1">
    <citation type="submission" date="2019-03" db="EMBL/GenBank/DDBJ databases">
        <title>Genomics of glacier-inhabiting Cryobacterium strains.</title>
        <authorList>
            <person name="Liu Q."/>
            <person name="Xin Y.-H."/>
        </authorList>
    </citation>
    <scope>NUCLEOTIDE SEQUENCE [LARGE SCALE GENOMIC DNA]</scope>
    <source>
        <strain evidence="6 7">Hh15</strain>
    </source>
</reference>